<name>A0A9W9PXT1_9EURO</name>
<dbReference type="AlphaFoldDB" id="A0A9W9PXT1"/>
<dbReference type="Proteomes" id="UP001147746">
    <property type="component" value="Unassembled WGS sequence"/>
</dbReference>
<dbReference type="InterPro" id="IPR021838">
    <property type="entry name" value="DUF3431"/>
</dbReference>
<reference evidence="1" key="1">
    <citation type="submission" date="2022-12" db="EMBL/GenBank/DDBJ databases">
        <authorList>
            <person name="Petersen C."/>
        </authorList>
    </citation>
    <scope>NUCLEOTIDE SEQUENCE</scope>
    <source>
        <strain evidence="1">IBT 21472</strain>
    </source>
</reference>
<dbReference type="PANTHER" id="PTHR37490">
    <property type="entry name" value="EXPRESSED PROTEIN"/>
    <property type="match status" value="1"/>
</dbReference>
<evidence type="ECO:0000313" key="1">
    <source>
        <dbReference type="EMBL" id="KAJ5311847.1"/>
    </source>
</evidence>
<dbReference type="PANTHER" id="PTHR37490:SF2">
    <property type="match status" value="1"/>
</dbReference>
<evidence type="ECO:0000313" key="2">
    <source>
        <dbReference type="Proteomes" id="UP001147746"/>
    </source>
</evidence>
<dbReference type="Pfam" id="PF11913">
    <property type="entry name" value="DUF3431"/>
    <property type="match status" value="1"/>
</dbReference>
<accession>A0A9W9PXT1</accession>
<protein>
    <submittedName>
        <fullName evidence="1">Uncharacterized protein</fullName>
    </submittedName>
</protein>
<dbReference type="OrthoDB" id="426718at2759"/>
<gene>
    <name evidence="1" type="ORF">N7476_007707</name>
</gene>
<reference evidence="1" key="2">
    <citation type="journal article" date="2023" name="IMA Fungus">
        <title>Comparative genomic study of the Penicillium genus elucidates a diverse pangenome and 15 lateral gene transfer events.</title>
        <authorList>
            <person name="Petersen C."/>
            <person name="Sorensen T."/>
            <person name="Nielsen M.R."/>
            <person name="Sondergaard T.E."/>
            <person name="Sorensen J.L."/>
            <person name="Fitzpatrick D.A."/>
            <person name="Frisvad J.C."/>
            <person name="Nielsen K.L."/>
        </authorList>
    </citation>
    <scope>NUCLEOTIDE SEQUENCE</scope>
    <source>
        <strain evidence="1">IBT 21472</strain>
    </source>
</reference>
<proteinExistence type="predicted"/>
<comment type="caution">
    <text evidence="1">The sequence shown here is derived from an EMBL/GenBank/DDBJ whole genome shotgun (WGS) entry which is preliminary data.</text>
</comment>
<organism evidence="1 2">
    <name type="scientific">Penicillium atrosanguineum</name>
    <dbReference type="NCBI Taxonomy" id="1132637"/>
    <lineage>
        <taxon>Eukaryota</taxon>
        <taxon>Fungi</taxon>
        <taxon>Dikarya</taxon>
        <taxon>Ascomycota</taxon>
        <taxon>Pezizomycotina</taxon>
        <taxon>Eurotiomycetes</taxon>
        <taxon>Eurotiomycetidae</taxon>
        <taxon>Eurotiales</taxon>
        <taxon>Aspergillaceae</taxon>
        <taxon>Penicillium</taxon>
    </lineage>
</organism>
<keyword evidence="2" id="KW-1185">Reference proteome</keyword>
<dbReference type="EMBL" id="JAPZBO010000007">
    <property type="protein sequence ID" value="KAJ5311847.1"/>
    <property type="molecule type" value="Genomic_DNA"/>
</dbReference>
<sequence length="488" mass="54652">MVLLGNYILMHEMAVHVDGRIEFVPTDPQVRATRTHTPMHDLILTLEDLSPDNLSADVLEASEDLWCSEDMPILPEARKRATRSPQATLSKGATVAGTAGFSNDADRGRRQRQATIVGIGHDVSRGNFLFGFRPRLKWISTIDNFQRLTGLTMQKPRLLSWLTPKKAIIATVTLVLLQLSFLLLRDRSIKLPGATSVESLGGPVSNSPVFHNGSARHVAQQLANLTEAYTSHAVNSSVGLVLASLRSDDLTWLLDYCHERVSGNTPFIYTTEKTPEPGLLVPSTLRGRESPAYLSYVVDFYDRLPDYSVFVHAYPEQWHNDLFGPLTHNTLRNIRFESVDAHGYVNLRCQQNPGCPSAVHPLNPTQADIDNHDIRAYFSDAYQQIFNVSVDKVPGEIGNVCCAQFAVSRDRIRARPKEDYQRILDWAATTKLTDDFGIGWVLEKLWHIIFGMDAVHCPRFEQCRCDTYGWCGPLPSGEMLQAVTKSDH</sequence>